<name>A0A381UER2_9ZZZZ</name>
<gene>
    <name evidence="2" type="ORF">METZ01_LOCUS79556</name>
</gene>
<dbReference type="Gene3D" id="3.40.50.10910">
    <property type="entry name" value="Amidohydrolase"/>
    <property type="match status" value="1"/>
</dbReference>
<dbReference type="PANTHER" id="PTHR43135:SF3">
    <property type="entry name" value="ALPHA-D-RIBOSE 1-METHYLPHOSPHONATE 5-TRIPHOSPHATE DIPHOSPHATASE"/>
    <property type="match status" value="1"/>
</dbReference>
<feature type="domain" description="Amidohydrolase-related" evidence="1">
    <location>
        <begin position="69"/>
        <end position="458"/>
    </location>
</feature>
<dbReference type="InterPro" id="IPR006680">
    <property type="entry name" value="Amidohydro-rel"/>
</dbReference>
<dbReference type="Gene3D" id="1.20.58.520">
    <property type="entry name" value="Amidohydrolase"/>
    <property type="match status" value="1"/>
</dbReference>
<protein>
    <recommendedName>
        <fullName evidence="1">Amidohydrolase-related domain-containing protein</fullName>
    </recommendedName>
</protein>
<dbReference type="InterPro" id="IPR032466">
    <property type="entry name" value="Metal_Hydrolase"/>
</dbReference>
<dbReference type="AlphaFoldDB" id="A0A381UER2"/>
<evidence type="ECO:0000313" key="2">
    <source>
        <dbReference type="EMBL" id="SVA26702.1"/>
    </source>
</evidence>
<dbReference type="GO" id="GO:0016810">
    <property type="term" value="F:hydrolase activity, acting on carbon-nitrogen (but not peptide) bonds"/>
    <property type="evidence" value="ECO:0007669"/>
    <property type="project" value="InterPro"/>
</dbReference>
<evidence type="ECO:0000259" key="1">
    <source>
        <dbReference type="Pfam" id="PF01979"/>
    </source>
</evidence>
<dbReference type="InterPro" id="IPR051781">
    <property type="entry name" value="Metallo-dep_Hydrolase"/>
</dbReference>
<reference evidence="2" key="1">
    <citation type="submission" date="2018-05" db="EMBL/GenBank/DDBJ databases">
        <authorList>
            <person name="Lanie J.A."/>
            <person name="Ng W.-L."/>
            <person name="Kazmierczak K.M."/>
            <person name="Andrzejewski T.M."/>
            <person name="Davidsen T.M."/>
            <person name="Wayne K.J."/>
            <person name="Tettelin H."/>
            <person name="Glass J.I."/>
            <person name="Rusch D."/>
            <person name="Podicherti R."/>
            <person name="Tsui H.-C.T."/>
            <person name="Winkler M.E."/>
        </authorList>
    </citation>
    <scope>NUCLEOTIDE SEQUENCE</scope>
</reference>
<dbReference type="SUPFAM" id="SSF51338">
    <property type="entry name" value="Composite domain of metallo-dependent hydrolases"/>
    <property type="match status" value="1"/>
</dbReference>
<dbReference type="InterPro" id="IPR011059">
    <property type="entry name" value="Metal-dep_hydrolase_composite"/>
</dbReference>
<proteinExistence type="predicted"/>
<sequence>MFTVLLVNSLAFASPRIIIKHATLIDAANPVRENMTVVLQGDAIQSIEESSSVVINTQNDTIVDATGKFLIPGLWDAHVHLTFIPELDYKTAYDLFLANGITSIRDTGAVLGKLQPAIDYANENPDKTPRLFYSGPLIDGSLRVYKGKEPGFPELSIGVDENTDSEAVVNALVEQGASFLKTYEMLSAKTFLGLLAIAQQKNLRVTGHIPLSIDLMEAIDAGLGGMQHIRNLDLACAKNAEEILVQRQALLKNTDSLPGSALRTKIHKSQRFVAIGNLDEERCNKVIKHLAANNVFQTPTLTINTLDSKRFYAEKEWRDTYQFLPNTLQKSWYIGSIEMAKEEVSENDKIFEDWSMKIVGLFNKNGVKIIAGTDTPIGFLTPGYSLHKELELLVEAGLTPLQALRSATITPAEFFNLESKMGTIEPGKYADLVILHSNPLDSIKNTQNIHMVIAKGKIK</sequence>
<dbReference type="EMBL" id="UINC01006298">
    <property type="protein sequence ID" value="SVA26702.1"/>
    <property type="molecule type" value="Genomic_DNA"/>
</dbReference>
<dbReference type="SUPFAM" id="SSF51556">
    <property type="entry name" value="Metallo-dependent hydrolases"/>
    <property type="match status" value="1"/>
</dbReference>
<dbReference type="Gene3D" id="2.30.40.10">
    <property type="entry name" value="Urease, subunit C, domain 1"/>
    <property type="match status" value="2"/>
</dbReference>
<accession>A0A381UER2</accession>
<dbReference type="Gene3D" id="3.30.110.90">
    <property type="entry name" value="Amidohydrolase"/>
    <property type="match status" value="2"/>
</dbReference>
<organism evidence="2">
    <name type="scientific">marine metagenome</name>
    <dbReference type="NCBI Taxonomy" id="408172"/>
    <lineage>
        <taxon>unclassified sequences</taxon>
        <taxon>metagenomes</taxon>
        <taxon>ecological metagenomes</taxon>
    </lineage>
</organism>
<dbReference type="PANTHER" id="PTHR43135">
    <property type="entry name" value="ALPHA-D-RIBOSE 1-METHYLPHOSPHONATE 5-TRIPHOSPHATE DIPHOSPHATASE"/>
    <property type="match status" value="1"/>
</dbReference>
<dbReference type="Pfam" id="PF01979">
    <property type="entry name" value="Amidohydro_1"/>
    <property type="match status" value="1"/>
</dbReference>